<feature type="region of interest" description="Disordered" evidence="1">
    <location>
        <begin position="161"/>
        <end position="208"/>
    </location>
</feature>
<protein>
    <submittedName>
        <fullName evidence="2">Uncharacterized protein</fullName>
    </submittedName>
</protein>
<comment type="caution">
    <text evidence="2">The sequence shown here is derived from an EMBL/GenBank/DDBJ whole genome shotgun (WGS) entry which is preliminary data.</text>
</comment>
<evidence type="ECO:0000256" key="1">
    <source>
        <dbReference type="SAM" id="MobiDB-lite"/>
    </source>
</evidence>
<accession>A0AAD7A1N1</accession>
<reference evidence="2" key="1">
    <citation type="submission" date="2023-03" db="EMBL/GenBank/DDBJ databases">
        <title>Massive genome expansion in bonnet fungi (Mycena s.s.) driven by repeated elements and novel gene families across ecological guilds.</title>
        <authorList>
            <consortium name="Lawrence Berkeley National Laboratory"/>
            <person name="Harder C.B."/>
            <person name="Miyauchi S."/>
            <person name="Viragh M."/>
            <person name="Kuo A."/>
            <person name="Thoen E."/>
            <person name="Andreopoulos B."/>
            <person name="Lu D."/>
            <person name="Skrede I."/>
            <person name="Drula E."/>
            <person name="Henrissat B."/>
            <person name="Morin E."/>
            <person name="Kohler A."/>
            <person name="Barry K."/>
            <person name="LaButti K."/>
            <person name="Morin E."/>
            <person name="Salamov A."/>
            <person name="Lipzen A."/>
            <person name="Mereny Z."/>
            <person name="Hegedus B."/>
            <person name="Baldrian P."/>
            <person name="Stursova M."/>
            <person name="Weitz H."/>
            <person name="Taylor A."/>
            <person name="Grigoriev I.V."/>
            <person name="Nagy L.G."/>
            <person name="Martin F."/>
            <person name="Kauserud H."/>
        </authorList>
    </citation>
    <scope>NUCLEOTIDE SEQUENCE</scope>
    <source>
        <strain evidence="2">CBHHK002</strain>
    </source>
</reference>
<organism evidence="2 3">
    <name type="scientific">Mycena albidolilacea</name>
    <dbReference type="NCBI Taxonomy" id="1033008"/>
    <lineage>
        <taxon>Eukaryota</taxon>
        <taxon>Fungi</taxon>
        <taxon>Dikarya</taxon>
        <taxon>Basidiomycota</taxon>
        <taxon>Agaricomycotina</taxon>
        <taxon>Agaricomycetes</taxon>
        <taxon>Agaricomycetidae</taxon>
        <taxon>Agaricales</taxon>
        <taxon>Marasmiineae</taxon>
        <taxon>Mycenaceae</taxon>
        <taxon>Mycena</taxon>
    </lineage>
</organism>
<name>A0AAD7A1N1_9AGAR</name>
<keyword evidence="3" id="KW-1185">Reference proteome</keyword>
<dbReference type="AlphaFoldDB" id="A0AAD7A1N1"/>
<gene>
    <name evidence="2" type="ORF">DFH08DRAFT_870312</name>
</gene>
<proteinExistence type="predicted"/>
<dbReference type="EMBL" id="JARIHO010000020">
    <property type="protein sequence ID" value="KAJ7347107.1"/>
    <property type="molecule type" value="Genomic_DNA"/>
</dbReference>
<dbReference type="Proteomes" id="UP001218218">
    <property type="component" value="Unassembled WGS sequence"/>
</dbReference>
<evidence type="ECO:0000313" key="3">
    <source>
        <dbReference type="Proteomes" id="UP001218218"/>
    </source>
</evidence>
<evidence type="ECO:0000313" key="2">
    <source>
        <dbReference type="EMBL" id="KAJ7347107.1"/>
    </source>
</evidence>
<feature type="compositionally biased region" description="Low complexity" evidence="1">
    <location>
        <begin position="164"/>
        <end position="177"/>
    </location>
</feature>
<sequence length="299" mass="32782">MLPPYSFPQAATDLAPPATIMNDDTLITMNETPLDLQSNSLMQTIPPQGPILPGDIPITEIEFTTVVPRKPPTEPRILSTNPVREVLLEEPTLVGPNIHDANREKIVIRPRCKEYVEKQKQKPFSIRTLACFSTSLKSNEERHASPESHPDVEMKDATIPPVTSKAPASKISSPKAKVLAKPKTPTQPRVMCMDTKAPPGPPAPLIPRALTKPRPIILSGRIEKPPKSPSRPVQLPSLPIDASSVIAIAPYELYSCGCSAPSACQSCTLRRLVDKFCAIVTTRKELIRVRQNEKSVMCT</sequence>